<organism evidence="3 4">
    <name type="scientific">Exophiala sideris</name>
    <dbReference type="NCBI Taxonomy" id="1016849"/>
    <lineage>
        <taxon>Eukaryota</taxon>
        <taxon>Fungi</taxon>
        <taxon>Dikarya</taxon>
        <taxon>Ascomycota</taxon>
        <taxon>Pezizomycotina</taxon>
        <taxon>Eurotiomycetes</taxon>
        <taxon>Chaetothyriomycetidae</taxon>
        <taxon>Chaetothyriales</taxon>
        <taxon>Herpotrichiellaceae</taxon>
        <taxon>Exophiala</taxon>
    </lineage>
</organism>
<evidence type="ECO:0000313" key="3">
    <source>
        <dbReference type="EMBL" id="KAK5063663.1"/>
    </source>
</evidence>
<reference evidence="3 4" key="1">
    <citation type="submission" date="2023-08" db="EMBL/GenBank/DDBJ databases">
        <title>Black Yeasts Isolated from many extreme environments.</title>
        <authorList>
            <person name="Coleine C."/>
            <person name="Stajich J.E."/>
            <person name="Selbmann L."/>
        </authorList>
    </citation>
    <scope>NUCLEOTIDE SEQUENCE [LARGE SCALE GENOMIC DNA]</scope>
    <source>
        <strain evidence="3 4">CCFEE 6328</strain>
    </source>
</reference>
<comment type="caution">
    <text evidence="3">The sequence shown here is derived from an EMBL/GenBank/DDBJ whole genome shotgun (WGS) entry which is preliminary data.</text>
</comment>
<dbReference type="InterPro" id="IPR031469">
    <property type="entry name" value="SesB_dom"/>
</dbReference>
<dbReference type="Proteomes" id="UP001345691">
    <property type="component" value="Unassembled WGS sequence"/>
</dbReference>
<name>A0ABR0JI19_9EURO</name>
<keyword evidence="4" id="KW-1185">Reference proteome</keyword>
<sequence length="211" mass="23256">MAEGVGLAFALSSAFNTAEHTQVVATVAGSPDDHQKAKELLDDIADLFEIAERTSSKLKPPAKETDVHTPGDLDETWASLHKKLVTLSQKWFKPRKMLEKVKWALYKEKHLNKLIQDITELVNGLVELFPAARPEQKLLCEQDGSELASDKNVALIAGFIAEPDPELSAFTKCRDYGGQQNLNITFAGSTNHGLQQGYFSGQQTNNFGTRS</sequence>
<proteinExistence type="predicted"/>
<protein>
    <recommendedName>
        <fullName evidence="5">Prion-inhibition and propagation HeLo domain-containing protein</fullName>
    </recommendedName>
</protein>
<evidence type="ECO:0000259" key="1">
    <source>
        <dbReference type="Pfam" id="PF14479"/>
    </source>
</evidence>
<feature type="domain" description="Prion-inhibition and propagation HeLo" evidence="1">
    <location>
        <begin position="32"/>
        <end position="148"/>
    </location>
</feature>
<dbReference type="EMBL" id="JAVRRF010000007">
    <property type="protein sequence ID" value="KAK5063663.1"/>
    <property type="molecule type" value="Genomic_DNA"/>
</dbReference>
<dbReference type="Pfam" id="PF14479">
    <property type="entry name" value="HeLo"/>
    <property type="match status" value="1"/>
</dbReference>
<dbReference type="Pfam" id="PF17046">
    <property type="entry name" value="Ses_B"/>
    <property type="match status" value="1"/>
</dbReference>
<dbReference type="InterPro" id="IPR029498">
    <property type="entry name" value="HeLo_dom"/>
</dbReference>
<gene>
    <name evidence="3" type="ORF">LTR69_004369</name>
</gene>
<evidence type="ECO:0008006" key="5">
    <source>
        <dbReference type="Google" id="ProtNLM"/>
    </source>
</evidence>
<evidence type="ECO:0000259" key="2">
    <source>
        <dbReference type="Pfam" id="PF17046"/>
    </source>
</evidence>
<feature type="domain" description="Fungal death-pathway protein SesB" evidence="2">
    <location>
        <begin position="183"/>
        <end position="204"/>
    </location>
</feature>
<dbReference type="InterPro" id="IPR038305">
    <property type="entry name" value="HeLo_sf"/>
</dbReference>
<dbReference type="Gene3D" id="1.20.120.1020">
    <property type="entry name" value="Prion-inhibition and propagation, HeLo domain"/>
    <property type="match status" value="1"/>
</dbReference>
<evidence type="ECO:0000313" key="4">
    <source>
        <dbReference type="Proteomes" id="UP001345691"/>
    </source>
</evidence>
<accession>A0ABR0JI19</accession>